<feature type="transmembrane region" description="Helical" evidence="1">
    <location>
        <begin position="101"/>
        <end position="120"/>
    </location>
</feature>
<evidence type="ECO:0000313" key="3">
    <source>
        <dbReference type="EMBL" id="VDN11194.1"/>
    </source>
</evidence>
<dbReference type="OrthoDB" id="10633538at2759"/>
<feature type="transmembrane region" description="Helical" evidence="1">
    <location>
        <begin position="168"/>
        <end position="191"/>
    </location>
</feature>
<evidence type="ECO:0000256" key="1">
    <source>
        <dbReference type="SAM" id="Phobius"/>
    </source>
</evidence>
<keyword evidence="4" id="KW-1185">Reference proteome</keyword>
<name>A0A3P7L3A6_DIBLA</name>
<feature type="transmembrane region" description="Helical" evidence="1">
    <location>
        <begin position="61"/>
        <end position="80"/>
    </location>
</feature>
<sequence length="226" mass="24404">MLFPFFPAVFALLLTVIALYRPNMTSLPASSPTAIIADNCDGAVGGGHGIYSEANLRCTLLLLSYLLIPVCAYLTLSLPLRVTAALWTRPSFAVNLTRPSIVLRVMAVSFTSFLFLKPFFVVDLFSSPLVVCFTGSLIGIYYGSASASNLSFRPGVGEGERTMHLKDIASLILCYACLAQSSALLLLALASSQLKSPVMWCVGLGSIFFISQYAYWLSSRASSTKR</sequence>
<dbReference type="EMBL" id="UYRU01050929">
    <property type="protein sequence ID" value="VDN11194.1"/>
    <property type="molecule type" value="Genomic_DNA"/>
</dbReference>
<keyword evidence="1" id="KW-1133">Transmembrane helix</keyword>
<dbReference type="Proteomes" id="UP000281553">
    <property type="component" value="Unassembled WGS sequence"/>
</dbReference>
<keyword evidence="2" id="KW-0732">Signal</keyword>
<protein>
    <submittedName>
        <fullName evidence="3">Uncharacterized protein</fullName>
    </submittedName>
</protein>
<feature type="non-terminal residue" evidence="3">
    <location>
        <position position="226"/>
    </location>
</feature>
<keyword evidence="1" id="KW-0812">Transmembrane</keyword>
<feature type="chain" id="PRO_5017929250" evidence="2">
    <location>
        <begin position="19"/>
        <end position="226"/>
    </location>
</feature>
<feature type="transmembrane region" description="Helical" evidence="1">
    <location>
        <begin position="126"/>
        <end position="147"/>
    </location>
</feature>
<accession>A0A3P7L3A6</accession>
<proteinExistence type="predicted"/>
<evidence type="ECO:0000256" key="2">
    <source>
        <dbReference type="SAM" id="SignalP"/>
    </source>
</evidence>
<organism evidence="3 4">
    <name type="scientific">Dibothriocephalus latus</name>
    <name type="common">Fish tapeworm</name>
    <name type="synonym">Diphyllobothrium latum</name>
    <dbReference type="NCBI Taxonomy" id="60516"/>
    <lineage>
        <taxon>Eukaryota</taxon>
        <taxon>Metazoa</taxon>
        <taxon>Spiralia</taxon>
        <taxon>Lophotrochozoa</taxon>
        <taxon>Platyhelminthes</taxon>
        <taxon>Cestoda</taxon>
        <taxon>Eucestoda</taxon>
        <taxon>Diphyllobothriidea</taxon>
        <taxon>Diphyllobothriidae</taxon>
        <taxon>Dibothriocephalus</taxon>
    </lineage>
</organism>
<feature type="signal peptide" evidence="2">
    <location>
        <begin position="1"/>
        <end position="18"/>
    </location>
</feature>
<evidence type="ECO:0000313" key="4">
    <source>
        <dbReference type="Proteomes" id="UP000281553"/>
    </source>
</evidence>
<dbReference type="AlphaFoldDB" id="A0A3P7L3A6"/>
<feature type="transmembrane region" description="Helical" evidence="1">
    <location>
        <begin position="197"/>
        <end position="217"/>
    </location>
</feature>
<keyword evidence="1" id="KW-0472">Membrane</keyword>
<gene>
    <name evidence="3" type="ORF">DILT_LOCUS7025</name>
</gene>
<reference evidence="3 4" key="1">
    <citation type="submission" date="2018-11" db="EMBL/GenBank/DDBJ databases">
        <authorList>
            <consortium name="Pathogen Informatics"/>
        </authorList>
    </citation>
    <scope>NUCLEOTIDE SEQUENCE [LARGE SCALE GENOMIC DNA]</scope>
</reference>